<keyword evidence="14" id="KW-1185">Reference proteome</keyword>
<keyword evidence="9" id="KW-0472">Membrane</keyword>
<evidence type="ECO:0000256" key="3">
    <source>
        <dbReference type="ARBA" id="ARBA00012438"/>
    </source>
</evidence>
<evidence type="ECO:0000259" key="10">
    <source>
        <dbReference type="PROSITE" id="PS50109"/>
    </source>
</evidence>
<dbReference type="CDD" id="cd00130">
    <property type="entry name" value="PAS"/>
    <property type="match status" value="1"/>
</dbReference>
<evidence type="ECO:0000256" key="7">
    <source>
        <dbReference type="ARBA" id="ARBA00023012"/>
    </source>
</evidence>
<evidence type="ECO:0000313" key="14">
    <source>
        <dbReference type="Proteomes" id="UP000482487"/>
    </source>
</evidence>
<dbReference type="InterPro" id="IPR000014">
    <property type="entry name" value="PAS"/>
</dbReference>
<feature type="domain" description="HAMP" evidence="12">
    <location>
        <begin position="292"/>
        <end position="344"/>
    </location>
</feature>
<dbReference type="RefSeq" id="WP_160959362.1">
    <property type="nucleotide sequence ID" value="NZ_WVUD01000006.1"/>
</dbReference>
<dbReference type="InterPro" id="IPR035965">
    <property type="entry name" value="PAS-like_dom_sf"/>
</dbReference>
<feature type="coiled-coil region" evidence="8">
    <location>
        <begin position="460"/>
        <end position="505"/>
    </location>
</feature>
<gene>
    <name evidence="13" type="ORF">GTA51_05520</name>
</gene>
<dbReference type="InterPro" id="IPR005467">
    <property type="entry name" value="His_kinase_dom"/>
</dbReference>
<dbReference type="Gene3D" id="3.30.565.10">
    <property type="entry name" value="Histidine kinase-like ATPase, C-terminal domain"/>
    <property type="match status" value="1"/>
</dbReference>
<dbReference type="InterPro" id="IPR036890">
    <property type="entry name" value="HATPase_C_sf"/>
</dbReference>
<accession>A0A7C9MUF3</accession>
<evidence type="ECO:0000256" key="6">
    <source>
        <dbReference type="ARBA" id="ARBA00022777"/>
    </source>
</evidence>
<dbReference type="PROSITE" id="PS50109">
    <property type="entry name" value="HIS_KIN"/>
    <property type="match status" value="1"/>
</dbReference>
<dbReference type="EC" id="2.7.13.3" evidence="3"/>
<evidence type="ECO:0000256" key="4">
    <source>
        <dbReference type="ARBA" id="ARBA00022553"/>
    </source>
</evidence>
<comment type="subcellular location">
    <subcellularLocation>
        <location evidence="2">Membrane</location>
    </subcellularLocation>
</comment>
<dbReference type="SUPFAM" id="SSF55874">
    <property type="entry name" value="ATPase domain of HSP90 chaperone/DNA topoisomerase II/histidine kinase"/>
    <property type="match status" value="1"/>
</dbReference>
<proteinExistence type="predicted"/>
<keyword evidence="6" id="KW-0418">Kinase</keyword>
<keyword evidence="8" id="KW-0175">Coiled coil</keyword>
<dbReference type="SUPFAM" id="SSF55785">
    <property type="entry name" value="PYP-like sensor domain (PAS domain)"/>
    <property type="match status" value="1"/>
</dbReference>
<dbReference type="InterPro" id="IPR003661">
    <property type="entry name" value="HisK_dim/P_dom"/>
</dbReference>
<evidence type="ECO:0000259" key="12">
    <source>
        <dbReference type="PROSITE" id="PS50885"/>
    </source>
</evidence>
<dbReference type="PROSITE" id="PS50112">
    <property type="entry name" value="PAS"/>
    <property type="match status" value="1"/>
</dbReference>
<dbReference type="NCBIfam" id="TIGR00229">
    <property type="entry name" value="sensory_box"/>
    <property type="match status" value="1"/>
</dbReference>
<dbReference type="InterPro" id="IPR007892">
    <property type="entry name" value="CHASE4"/>
</dbReference>
<protein>
    <recommendedName>
        <fullName evidence="3">histidine kinase</fullName>
        <ecNumber evidence="3">2.7.13.3</ecNumber>
    </recommendedName>
</protein>
<dbReference type="Gene3D" id="3.30.450.20">
    <property type="entry name" value="PAS domain"/>
    <property type="match status" value="1"/>
</dbReference>
<keyword evidence="5" id="KW-0808">Transferase</keyword>
<feature type="coiled-coil region" evidence="8">
    <location>
        <begin position="322"/>
        <end position="352"/>
    </location>
</feature>
<keyword evidence="4" id="KW-0597">Phosphoprotein</keyword>
<comment type="catalytic activity">
    <reaction evidence="1">
        <text>ATP + protein L-histidine = ADP + protein N-phospho-L-histidine.</text>
        <dbReference type="EC" id="2.7.13.3"/>
    </reaction>
</comment>
<dbReference type="SUPFAM" id="SSF47384">
    <property type="entry name" value="Homodimeric domain of signal transducing histidine kinase"/>
    <property type="match status" value="1"/>
</dbReference>
<organism evidence="13 14">
    <name type="scientific">Solidesulfovibrio aerotolerans</name>
    <dbReference type="NCBI Taxonomy" id="295255"/>
    <lineage>
        <taxon>Bacteria</taxon>
        <taxon>Pseudomonadati</taxon>
        <taxon>Thermodesulfobacteriota</taxon>
        <taxon>Desulfovibrionia</taxon>
        <taxon>Desulfovibrionales</taxon>
        <taxon>Desulfovibrionaceae</taxon>
        <taxon>Solidesulfovibrio</taxon>
    </lineage>
</organism>
<dbReference type="SMART" id="SM00091">
    <property type="entry name" value="PAS"/>
    <property type="match status" value="1"/>
</dbReference>
<evidence type="ECO:0000313" key="13">
    <source>
        <dbReference type="EMBL" id="MYL82594.1"/>
    </source>
</evidence>
<dbReference type="Pfam" id="PF00512">
    <property type="entry name" value="HisKA"/>
    <property type="match status" value="1"/>
</dbReference>
<dbReference type="Pfam" id="PF02518">
    <property type="entry name" value="HATPase_c"/>
    <property type="match status" value="1"/>
</dbReference>
<evidence type="ECO:0000256" key="9">
    <source>
        <dbReference type="SAM" id="Phobius"/>
    </source>
</evidence>
<feature type="domain" description="PAS" evidence="11">
    <location>
        <begin position="349"/>
        <end position="393"/>
    </location>
</feature>
<keyword evidence="7" id="KW-0902">Two-component regulatory system</keyword>
<feature type="transmembrane region" description="Helical" evidence="9">
    <location>
        <begin position="6"/>
        <end position="30"/>
    </location>
</feature>
<dbReference type="GO" id="GO:0000155">
    <property type="term" value="F:phosphorelay sensor kinase activity"/>
    <property type="evidence" value="ECO:0007669"/>
    <property type="project" value="InterPro"/>
</dbReference>
<dbReference type="CDD" id="cd00082">
    <property type="entry name" value="HisKA"/>
    <property type="match status" value="1"/>
</dbReference>
<dbReference type="PRINTS" id="PR00344">
    <property type="entry name" value="BCTRLSENSOR"/>
</dbReference>
<dbReference type="PANTHER" id="PTHR43711">
    <property type="entry name" value="TWO-COMPONENT HISTIDINE KINASE"/>
    <property type="match status" value="1"/>
</dbReference>
<dbReference type="Proteomes" id="UP000482487">
    <property type="component" value="Unassembled WGS sequence"/>
</dbReference>
<dbReference type="InterPro" id="IPR004358">
    <property type="entry name" value="Sig_transdc_His_kin-like_C"/>
</dbReference>
<dbReference type="InterPro" id="IPR036097">
    <property type="entry name" value="HisK_dim/P_sf"/>
</dbReference>
<dbReference type="PANTHER" id="PTHR43711:SF1">
    <property type="entry name" value="HISTIDINE KINASE 1"/>
    <property type="match status" value="1"/>
</dbReference>
<evidence type="ECO:0000256" key="5">
    <source>
        <dbReference type="ARBA" id="ARBA00022679"/>
    </source>
</evidence>
<dbReference type="OrthoDB" id="9762798at2"/>
<dbReference type="InterPro" id="IPR050736">
    <property type="entry name" value="Sensor_HK_Regulatory"/>
</dbReference>
<dbReference type="EMBL" id="WVUD01000006">
    <property type="protein sequence ID" value="MYL82594.1"/>
    <property type="molecule type" value="Genomic_DNA"/>
</dbReference>
<feature type="transmembrane region" description="Helical" evidence="9">
    <location>
        <begin position="267"/>
        <end position="290"/>
    </location>
</feature>
<dbReference type="SMART" id="SM00304">
    <property type="entry name" value="HAMP"/>
    <property type="match status" value="1"/>
</dbReference>
<dbReference type="SMART" id="SM00388">
    <property type="entry name" value="HisKA"/>
    <property type="match status" value="1"/>
</dbReference>
<dbReference type="PROSITE" id="PS50885">
    <property type="entry name" value="HAMP"/>
    <property type="match status" value="1"/>
</dbReference>
<evidence type="ECO:0000259" key="11">
    <source>
        <dbReference type="PROSITE" id="PS50112"/>
    </source>
</evidence>
<dbReference type="AlphaFoldDB" id="A0A7C9MUF3"/>
<keyword evidence="9" id="KW-0812">Transmembrane</keyword>
<dbReference type="Pfam" id="PF05228">
    <property type="entry name" value="CHASE4"/>
    <property type="match status" value="1"/>
</dbReference>
<comment type="caution">
    <text evidence="13">The sequence shown here is derived from an EMBL/GenBank/DDBJ whole genome shotgun (WGS) entry which is preliminary data.</text>
</comment>
<keyword evidence="9" id="KW-1133">Transmembrane helix</keyword>
<dbReference type="GO" id="GO:0016020">
    <property type="term" value="C:membrane"/>
    <property type="evidence" value="ECO:0007669"/>
    <property type="project" value="UniProtKB-SubCell"/>
</dbReference>
<feature type="domain" description="Histidine kinase" evidence="10">
    <location>
        <begin position="512"/>
        <end position="745"/>
    </location>
</feature>
<dbReference type="Gene3D" id="6.10.340.10">
    <property type="match status" value="1"/>
</dbReference>
<dbReference type="Pfam" id="PF00672">
    <property type="entry name" value="HAMP"/>
    <property type="match status" value="1"/>
</dbReference>
<dbReference type="Gene3D" id="1.10.287.130">
    <property type="match status" value="1"/>
</dbReference>
<dbReference type="InterPro" id="IPR003660">
    <property type="entry name" value="HAMP_dom"/>
</dbReference>
<dbReference type="SMART" id="SM00387">
    <property type="entry name" value="HATPase_c"/>
    <property type="match status" value="1"/>
</dbReference>
<sequence length="754" mass="81134">MGLRYFTFRLMSVTIAATLVGLYLVSRFFTLSNFVEMERKLVADDVKRAHNALDTSSNRIGLLATDWATWDEAYKFMAEGGQEFLDSNLNKETFAKQHMAVIGLFDLSGRLVAGRYYDAATQDFAAVPPEVLTLVAPHAGLLAGAATSEGRSGVALVGGRPMLVAAYPVLTSEHTGPARGTLLMGSWLDPKTVGDLAAATVLDMRLLPLDAPGLPDPATAPDVVVLPAAEDAQTRTGLGLVRDVFAQPAFWLAVATDRYFFHQGLGLIHSSLGLFALAGVILFLVLQAFLERRILHRLHSISVLSGRVAKGEATLRLHLPGADELSSLALDLNAMLDRLEAAKRLLAASENRYRSLFLGIGSAIVLVDPDGMIQLANPAYARLVGLPREELEGLRRWTAFCPEMAALFPGGLPPGGQGDSTVVATLLVRGDGATRSVLLTVAGLESSAAAVVSLVDNTAAKQAEQELATLSQNLEGLVTARTEEAKAKTLELETANARLRELDQIKSAILSSVSHELRTPLTSIRGFTTLIERDLDRLVQTSSLSGLGTNPRIRRIRNNLHIINEENLRLTELINDFLDLSKIESGKMEWRDSAIDARELAARAKRATATLFADATVPLSITVNPQTPKLFADGDRMLQVCINLLANARKFTEHGQVRLSIGPDAAGDWSMQVADTGRGIAAGDLERIFDNFTQVVAGGGEISSGGTGLGLSICRTIIEHYGGRIWAESTLGQGSRFTVTLPRKRLFVDHPAVA</sequence>
<evidence type="ECO:0000256" key="1">
    <source>
        <dbReference type="ARBA" id="ARBA00000085"/>
    </source>
</evidence>
<reference evidence="13 14" key="1">
    <citation type="submission" date="2020-01" db="EMBL/GenBank/DDBJ databases">
        <title>Genome sequence of Desulfovibrio aerotolerans DSM 16695(T).</title>
        <authorList>
            <person name="Karnachuk O."/>
            <person name="Avakyan M."/>
            <person name="Mardanov A."/>
            <person name="Kadnikov V."/>
            <person name="Ravin N."/>
        </authorList>
    </citation>
    <scope>NUCLEOTIDE SEQUENCE [LARGE SCALE GENOMIC DNA]</scope>
    <source>
        <strain evidence="13 14">DSM 16695</strain>
    </source>
</reference>
<dbReference type="InterPro" id="IPR003594">
    <property type="entry name" value="HATPase_dom"/>
</dbReference>
<name>A0A7C9MUF3_9BACT</name>
<dbReference type="CDD" id="cd06225">
    <property type="entry name" value="HAMP"/>
    <property type="match status" value="1"/>
</dbReference>
<dbReference type="SUPFAM" id="SSF158472">
    <property type="entry name" value="HAMP domain-like"/>
    <property type="match status" value="1"/>
</dbReference>
<evidence type="ECO:0000256" key="8">
    <source>
        <dbReference type="SAM" id="Coils"/>
    </source>
</evidence>
<evidence type="ECO:0000256" key="2">
    <source>
        <dbReference type="ARBA" id="ARBA00004370"/>
    </source>
</evidence>
<dbReference type="Pfam" id="PF13188">
    <property type="entry name" value="PAS_8"/>
    <property type="match status" value="1"/>
</dbReference>